<dbReference type="CDD" id="cd22160">
    <property type="entry name" value="F-box_AtFBL13-like"/>
    <property type="match status" value="1"/>
</dbReference>
<dbReference type="PANTHER" id="PTHR32212">
    <property type="entry name" value="CYCLIN-LIKE F-BOX"/>
    <property type="match status" value="1"/>
</dbReference>
<dbReference type="SUPFAM" id="SSF52058">
    <property type="entry name" value="L domain-like"/>
    <property type="match status" value="1"/>
</dbReference>
<protein>
    <submittedName>
        <fullName evidence="2">F-box/FBD/LRR-repeat protein</fullName>
    </submittedName>
</protein>
<dbReference type="AlphaFoldDB" id="A0A445KSP8"/>
<comment type="caution">
    <text evidence="2">The sequence shown here is derived from an EMBL/GenBank/DDBJ whole genome shotgun (WGS) entry which is preliminary data.</text>
</comment>
<accession>A0A445KSP8</accession>
<sequence>MEKEMINAKRQMVSGKDGEDYERERLSDLPECILLHIMKFMNTRHAVQTCVLSKRWKDLWKRLTSFSMSYYNGRIHSYNNFLSRFLFCRDDSISLLNLDFIVFRSTARSKLLKNILEHAASHNIQQLTITTDFTLTKIPNSFVPLIFGCHSLKSLELFMSSGSTLNLPKSLLLPSLKSLHLTNVSFAASDNGCTEPFSNCKSLNTLVLQHSIHHDAQVFCISNSNLSTLKLVNIVNPTFQPKIVLSTPNLVSVTIDVSLFLSCYELASTCDLPFLEEVNIDTGALIDSSVIISWLQVLSYVKILTLSSHIKDLSSLAATKIQPPCFVRLESLKMKKVLPWNMISDDEVKTITEYLLQNSPLTCRVGVIKC</sequence>
<dbReference type="InterPro" id="IPR036047">
    <property type="entry name" value="F-box-like_dom_sf"/>
</dbReference>
<dbReference type="Proteomes" id="UP000289340">
    <property type="component" value="Chromosome 5"/>
</dbReference>
<proteinExistence type="predicted"/>
<dbReference type="Gene3D" id="3.80.10.10">
    <property type="entry name" value="Ribonuclease Inhibitor"/>
    <property type="match status" value="1"/>
</dbReference>
<name>A0A445KSP8_GLYSO</name>
<dbReference type="Pfam" id="PF00646">
    <property type="entry name" value="F-box"/>
    <property type="match status" value="1"/>
</dbReference>
<dbReference type="InterPro" id="IPR055411">
    <property type="entry name" value="LRR_FXL15/At3g58940/PEG3-like"/>
</dbReference>
<dbReference type="SUPFAM" id="SSF81383">
    <property type="entry name" value="F-box domain"/>
    <property type="match status" value="1"/>
</dbReference>
<evidence type="ECO:0000259" key="1">
    <source>
        <dbReference type="PROSITE" id="PS50181"/>
    </source>
</evidence>
<feature type="domain" description="F-box" evidence="1">
    <location>
        <begin position="23"/>
        <end position="69"/>
    </location>
</feature>
<keyword evidence="3" id="KW-1185">Reference proteome</keyword>
<dbReference type="EMBL" id="QZWG01000005">
    <property type="protein sequence ID" value="RZC13957.1"/>
    <property type="molecule type" value="Genomic_DNA"/>
</dbReference>
<dbReference type="InterPro" id="IPR032675">
    <property type="entry name" value="LRR_dom_sf"/>
</dbReference>
<dbReference type="Pfam" id="PF24758">
    <property type="entry name" value="LRR_At5g56370"/>
    <property type="match status" value="1"/>
</dbReference>
<evidence type="ECO:0000313" key="2">
    <source>
        <dbReference type="EMBL" id="RZC13957.1"/>
    </source>
</evidence>
<dbReference type="PANTHER" id="PTHR32212:SF267">
    <property type="entry name" value="F-BOX_RNI_FBD-LIKE DOMAIN PROTEIN"/>
    <property type="match status" value="1"/>
</dbReference>
<dbReference type="InterPro" id="IPR053781">
    <property type="entry name" value="F-box_AtFBL13-like"/>
</dbReference>
<dbReference type="InterPro" id="IPR001810">
    <property type="entry name" value="F-box_dom"/>
</dbReference>
<gene>
    <name evidence="2" type="ORF">D0Y65_013161</name>
</gene>
<reference evidence="2 3" key="1">
    <citation type="submission" date="2018-09" db="EMBL/GenBank/DDBJ databases">
        <title>A high-quality reference genome of wild soybean provides a powerful tool to mine soybean genomes.</title>
        <authorList>
            <person name="Xie M."/>
            <person name="Chung C.Y.L."/>
            <person name="Li M.-W."/>
            <person name="Wong F.-L."/>
            <person name="Chan T.-F."/>
            <person name="Lam H.-M."/>
        </authorList>
    </citation>
    <scope>NUCLEOTIDE SEQUENCE [LARGE SCALE GENOMIC DNA]</scope>
    <source>
        <strain evidence="3">cv. W05</strain>
        <tissue evidence="2">Hypocotyl of etiolated seedlings</tissue>
    </source>
</reference>
<organism evidence="2 3">
    <name type="scientific">Glycine soja</name>
    <name type="common">Wild soybean</name>
    <dbReference type="NCBI Taxonomy" id="3848"/>
    <lineage>
        <taxon>Eukaryota</taxon>
        <taxon>Viridiplantae</taxon>
        <taxon>Streptophyta</taxon>
        <taxon>Embryophyta</taxon>
        <taxon>Tracheophyta</taxon>
        <taxon>Spermatophyta</taxon>
        <taxon>Magnoliopsida</taxon>
        <taxon>eudicotyledons</taxon>
        <taxon>Gunneridae</taxon>
        <taxon>Pentapetalae</taxon>
        <taxon>rosids</taxon>
        <taxon>fabids</taxon>
        <taxon>Fabales</taxon>
        <taxon>Fabaceae</taxon>
        <taxon>Papilionoideae</taxon>
        <taxon>50 kb inversion clade</taxon>
        <taxon>NPAAA clade</taxon>
        <taxon>indigoferoid/millettioid clade</taxon>
        <taxon>Phaseoleae</taxon>
        <taxon>Glycine</taxon>
        <taxon>Glycine subgen. Soja</taxon>
    </lineage>
</organism>
<evidence type="ECO:0000313" key="3">
    <source>
        <dbReference type="Proteomes" id="UP000289340"/>
    </source>
</evidence>
<dbReference type="PROSITE" id="PS50181">
    <property type="entry name" value="FBOX"/>
    <property type="match status" value="1"/>
</dbReference>